<name>A0AA35PZI8_9HYPO</name>
<proteinExistence type="predicted"/>
<evidence type="ECO:0000313" key="1">
    <source>
        <dbReference type="EMBL" id="CAI6088531.1"/>
    </source>
</evidence>
<evidence type="ECO:0000313" key="2">
    <source>
        <dbReference type="Proteomes" id="UP001160390"/>
    </source>
</evidence>
<keyword evidence="2" id="KW-1185">Reference proteome</keyword>
<sequence>MQLVIVKQPTPPKAIILPSWKHTTVCFEDAFGDLLQLSVLWSDAMVTLSQHDHDVSRVIELAGESILDKYFDPVASLMPIISGFVDETLKRGSHLSPFDKDLIRLAQLTDSGNLQGRMFEWLAETINRLSTQLSTEQKVK</sequence>
<reference evidence="1" key="1">
    <citation type="submission" date="2023-01" db="EMBL/GenBank/DDBJ databases">
        <authorList>
            <person name="Piombo E."/>
        </authorList>
    </citation>
    <scope>NUCLEOTIDE SEQUENCE</scope>
</reference>
<comment type="caution">
    <text evidence="1">The sequence shown here is derived from an EMBL/GenBank/DDBJ whole genome shotgun (WGS) entry which is preliminary data.</text>
</comment>
<dbReference type="Proteomes" id="UP001160390">
    <property type="component" value="Unassembled WGS sequence"/>
</dbReference>
<dbReference type="AlphaFoldDB" id="A0AA35PZI8"/>
<accession>A0AA35PZI8</accession>
<gene>
    <name evidence="1" type="ORF">CCHLO57077_00015287</name>
</gene>
<dbReference type="EMBL" id="CABFNP030000835">
    <property type="protein sequence ID" value="CAI6088531.1"/>
    <property type="molecule type" value="Genomic_DNA"/>
</dbReference>
<protein>
    <submittedName>
        <fullName evidence="1">Uncharacterized protein</fullName>
    </submittedName>
</protein>
<organism evidence="1 2">
    <name type="scientific">Clonostachys chloroleuca</name>
    <dbReference type="NCBI Taxonomy" id="1926264"/>
    <lineage>
        <taxon>Eukaryota</taxon>
        <taxon>Fungi</taxon>
        <taxon>Dikarya</taxon>
        <taxon>Ascomycota</taxon>
        <taxon>Pezizomycotina</taxon>
        <taxon>Sordariomycetes</taxon>
        <taxon>Hypocreomycetidae</taxon>
        <taxon>Hypocreales</taxon>
        <taxon>Bionectriaceae</taxon>
        <taxon>Clonostachys</taxon>
    </lineage>
</organism>